<sequence length="122" mass="13733">MVEVLCDTNFLIHLATKRIKNIDNLDVEIGSISFVVPEVVITELKKLQKIPAKKKYVTMTLNFIKNLKIIPLNGNFADKELLEYVKNYNSIIGTMDKALKKQIKQAGGSILSLSNDKIILES</sequence>
<reference evidence="3" key="1">
    <citation type="submission" date="2015-03" db="EMBL/GenBank/DDBJ databases">
        <title>Characterization of two novel Thaumarchaeota isolated from the Northern Adriatic Sea.</title>
        <authorList>
            <person name="Bayer B."/>
            <person name="Vojvoda J."/>
            <person name="Offre P."/>
            <person name="Srivastava A."/>
            <person name="Elisabeth N."/>
            <person name="Garcia J.A.L."/>
            <person name="Schleper C."/>
            <person name="Herndl G.J."/>
        </authorList>
    </citation>
    <scope>NUCLEOTIDE SEQUENCE [LARGE SCALE GENOMIC DNA]</scope>
    <source>
        <strain evidence="3">NF5</strain>
    </source>
</reference>
<dbReference type="HOGENOM" id="CLU_164490_0_0_2"/>
<dbReference type="OrthoDB" id="11468at2157"/>
<keyword evidence="3" id="KW-1185">Reference proteome</keyword>
<dbReference type="Gene3D" id="3.40.50.1010">
    <property type="entry name" value="5'-nuclease"/>
    <property type="match status" value="1"/>
</dbReference>
<dbReference type="AlphaFoldDB" id="A0A0D5C663"/>
<dbReference type="Pfam" id="PF18477">
    <property type="entry name" value="PIN_9"/>
    <property type="match status" value="1"/>
</dbReference>
<dbReference type="InterPro" id="IPR029060">
    <property type="entry name" value="PIN-like_dom_sf"/>
</dbReference>
<name>A0A0D5C663_9ARCH</name>
<evidence type="ECO:0000313" key="3">
    <source>
        <dbReference type="Proteomes" id="UP000032408"/>
    </source>
</evidence>
<dbReference type="RefSeq" id="WP_048118562.1">
    <property type="nucleotide sequence ID" value="NZ_CP011070.1"/>
</dbReference>
<accession>A0A0D5C663</accession>
<protein>
    <recommendedName>
        <fullName evidence="1">VapC9 PIN-like domain-containing protein</fullName>
    </recommendedName>
</protein>
<dbReference type="Proteomes" id="UP000032408">
    <property type="component" value="Chromosome"/>
</dbReference>
<evidence type="ECO:0000259" key="1">
    <source>
        <dbReference type="Pfam" id="PF18477"/>
    </source>
</evidence>
<reference evidence="2 3" key="2">
    <citation type="journal article" date="2016" name="ISME J.">
        <title>Physiological and genomic characterization of two novel marine thaumarchaeal strains indicates niche differentiation.</title>
        <authorList>
            <person name="Bayer B."/>
            <person name="Vojvoda J."/>
            <person name="Offre P."/>
            <person name="Alves R.J."/>
            <person name="Elisabeth N.H."/>
            <person name="Garcia J.A."/>
            <person name="Volland J.M."/>
            <person name="Srivastava A."/>
            <person name="Schleper C."/>
            <person name="Herndl G.J."/>
        </authorList>
    </citation>
    <scope>NUCLEOTIDE SEQUENCE [LARGE SCALE GENOMIC DNA]</scope>
    <source>
        <strain evidence="2 3">NF5</strain>
    </source>
</reference>
<gene>
    <name evidence="2" type="ORF">NADRNF5_2203</name>
</gene>
<organism evidence="2 3">
    <name type="scientific">Nitrosopumilus adriaticus</name>
    <dbReference type="NCBI Taxonomy" id="1580092"/>
    <lineage>
        <taxon>Archaea</taxon>
        <taxon>Nitrososphaerota</taxon>
        <taxon>Nitrososphaeria</taxon>
        <taxon>Nitrosopumilales</taxon>
        <taxon>Nitrosopumilaceae</taxon>
        <taxon>Nitrosopumilus</taxon>
    </lineage>
</organism>
<dbReference type="InterPro" id="IPR041120">
    <property type="entry name" value="PIN_9"/>
</dbReference>
<dbReference type="STRING" id="1580092.NADRNF5_2203"/>
<dbReference type="KEGG" id="nin:NADRNF5_2203"/>
<evidence type="ECO:0000313" key="2">
    <source>
        <dbReference type="EMBL" id="AJW71872.1"/>
    </source>
</evidence>
<dbReference type="EMBL" id="CP011070">
    <property type="protein sequence ID" value="AJW71872.1"/>
    <property type="molecule type" value="Genomic_DNA"/>
</dbReference>
<feature type="domain" description="VapC9 PIN-like" evidence="1">
    <location>
        <begin position="4"/>
        <end position="113"/>
    </location>
</feature>
<dbReference type="GeneID" id="24821368"/>
<proteinExistence type="predicted"/>
<dbReference type="SUPFAM" id="SSF88723">
    <property type="entry name" value="PIN domain-like"/>
    <property type="match status" value="1"/>
</dbReference>